<keyword evidence="1" id="KW-0808">Transferase</keyword>
<dbReference type="GO" id="GO:0005840">
    <property type="term" value="C:ribosome"/>
    <property type="evidence" value="ECO:0007669"/>
    <property type="project" value="UniProtKB-KW"/>
</dbReference>
<keyword evidence="5" id="KW-1185">Reference proteome</keyword>
<dbReference type="InterPro" id="IPR000182">
    <property type="entry name" value="GNAT_dom"/>
</dbReference>
<gene>
    <name evidence="4" type="ORF">GGR13_000041</name>
</gene>
<evidence type="ECO:0000313" key="5">
    <source>
        <dbReference type="Proteomes" id="UP000545037"/>
    </source>
</evidence>
<keyword evidence="4" id="KW-0689">Ribosomal protein</keyword>
<organism evidence="4 5">
    <name type="scientific">Brevundimonas variabilis</name>
    <dbReference type="NCBI Taxonomy" id="74312"/>
    <lineage>
        <taxon>Bacteria</taxon>
        <taxon>Pseudomonadati</taxon>
        <taxon>Pseudomonadota</taxon>
        <taxon>Alphaproteobacteria</taxon>
        <taxon>Caulobacterales</taxon>
        <taxon>Caulobacteraceae</taxon>
        <taxon>Brevundimonas</taxon>
    </lineage>
</organism>
<keyword evidence="2" id="KW-0012">Acyltransferase</keyword>
<dbReference type="Pfam" id="PF00583">
    <property type="entry name" value="Acetyltransf_1"/>
    <property type="match status" value="1"/>
</dbReference>
<proteinExistence type="predicted"/>
<evidence type="ECO:0000256" key="2">
    <source>
        <dbReference type="ARBA" id="ARBA00023315"/>
    </source>
</evidence>
<dbReference type="PROSITE" id="PS51186">
    <property type="entry name" value="GNAT"/>
    <property type="match status" value="1"/>
</dbReference>
<evidence type="ECO:0000313" key="4">
    <source>
        <dbReference type="EMBL" id="MBB5744469.1"/>
    </source>
</evidence>
<evidence type="ECO:0000256" key="1">
    <source>
        <dbReference type="ARBA" id="ARBA00022679"/>
    </source>
</evidence>
<dbReference type="CDD" id="cd04301">
    <property type="entry name" value="NAT_SF"/>
    <property type="match status" value="1"/>
</dbReference>
<keyword evidence="4" id="KW-0687">Ribonucleoprotein</keyword>
<dbReference type="GO" id="GO:0016747">
    <property type="term" value="F:acyltransferase activity, transferring groups other than amino-acyl groups"/>
    <property type="evidence" value="ECO:0007669"/>
    <property type="project" value="InterPro"/>
</dbReference>
<dbReference type="EMBL" id="JACHOR010000001">
    <property type="protein sequence ID" value="MBB5744469.1"/>
    <property type="molecule type" value="Genomic_DNA"/>
</dbReference>
<comment type="caution">
    <text evidence="4">The sequence shown here is derived from an EMBL/GenBank/DDBJ whole genome shotgun (WGS) entry which is preliminary data.</text>
</comment>
<feature type="domain" description="N-acetyltransferase" evidence="3">
    <location>
        <begin position="4"/>
        <end position="176"/>
    </location>
</feature>
<protein>
    <submittedName>
        <fullName evidence="4">Ribosomal protein S18 acetylase RimI-like enzyme</fullName>
    </submittedName>
</protein>
<dbReference type="RefSeq" id="WP_183211455.1">
    <property type="nucleotide sequence ID" value="NZ_JACHOR010000001.1"/>
</dbReference>
<sequence length="178" mass="19604">MTDLAFRVAGHADVPALHRLIESAYRGDSARQGWSHEADILDGQRTDAEELSGIIGDPAQVMLMAHEGERLIGCVRLVDEGAGVAYLGMLSIDPTLQAGGLGRRLMAEAEDTARTRFGATRMRMTVIKSRHELIAWYQRRGYALTGAEEPFPVDDEKFGLPRRLDLVFVVMEKGLIAP</sequence>
<dbReference type="InterPro" id="IPR050832">
    <property type="entry name" value="Bact_Acetyltransf"/>
</dbReference>
<dbReference type="InterPro" id="IPR016181">
    <property type="entry name" value="Acyl_CoA_acyltransferase"/>
</dbReference>
<dbReference type="Proteomes" id="UP000545037">
    <property type="component" value="Unassembled WGS sequence"/>
</dbReference>
<dbReference type="Gene3D" id="3.40.630.30">
    <property type="match status" value="1"/>
</dbReference>
<dbReference type="AlphaFoldDB" id="A0A7W9CFA0"/>
<reference evidence="4 5" key="1">
    <citation type="submission" date="2020-08" db="EMBL/GenBank/DDBJ databases">
        <title>Genomic Encyclopedia of Type Strains, Phase IV (KMG-IV): sequencing the most valuable type-strain genomes for metagenomic binning, comparative biology and taxonomic classification.</title>
        <authorList>
            <person name="Goeker M."/>
        </authorList>
    </citation>
    <scope>NUCLEOTIDE SEQUENCE [LARGE SCALE GENOMIC DNA]</scope>
    <source>
        <strain evidence="4 5">DSM 4737</strain>
    </source>
</reference>
<evidence type="ECO:0000259" key="3">
    <source>
        <dbReference type="PROSITE" id="PS51186"/>
    </source>
</evidence>
<dbReference type="SUPFAM" id="SSF55729">
    <property type="entry name" value="Acyl-CoA N-acyltransferases (Nat)"/>
    <property type="match status" value="1"/>
</dbReference>
<name>A0A7W9CFA0_9CAUL</name>
<accession>A0A7W9CFA0</accession>
<dbReference type="PANTHER" id="PTHR43877">
    <property type="entry name" value="AMINOALKYLPHOSPHONATE N-ACETYLTRANSFERASE-RELATED-RELATED"/>
    <property type="match status" value="1"/>
</dbReference>
<dbReference type="PANTHER" id="PTHR43877:SF2">
    <property type="entry name" value="AMINOALKYLPHOSPHONATE N-ACETYLTRANSFERASE-RELATED"/>
    <property type="match status" value="1"/>
</dbReference>